<sequence length="203" mass="21477">MTTPTRAPYAGANHHPVGLLYPGARHRPVRPPEQNGLLRKISMLALSVFSFVAFPTGWNVGLGLAFLFLAALPSLGGRVSLPRWNFGSTSMFPRTRFNTSPTIVIAPPPAAFRGADTRVIHGVGPGRHFGVRRGYVPTGPRHHVGQHSHHTGAVTSLRSPLAPHGGGVSTGPRHSVGSVTTHSAPVTPRSGISGGQRHHVGHK</sequence>
<evidence type="ECO:0000313" key="3">
    <source>
        <dbReference type="Proteomes" id="UP000217838"/>
    </source>
</evidence>
<evidence type="ECO:0000256" key="1">
    <source>
        <dbReference type="SAM" id="MobiDB-lite"/>
    </source>
</evidence>
<accession>A0A2A4YC66</accession>
<feature type="compositionally biased region" description="Basic residues" evidence="1">
    <location>
        <begin position="140"/>
        <end position="150"/>
    </location>
</feature>
<feature type="region of interest" description="Disordered" evidence="1">
    <location>
        <begin position="139"/>
        <end position="203"/>
    </location>
</feature>
<dbReference type="AlphaFoldDB" id="A0A2A4YC66"/>
<protein>
    <submittedName>
        <fullName evidence="2">Uncharacterized protein</fullName>
    </submittedName>
</protein>
<dbReference type="EMBL" id="NVUU01000103">
    <property type="protein sequence ID" value="PCI92448.1"/>
    <property type="molecule type" value="Genomic_DNA"/>
</dbReference>
<gene>
    <name evidence="2" type="ORF">COB11_07335</name>
</gene>
<name>A0A2A4YC66_UNCAE</name>
<dbReference type="Proteomes" id="UP000217838">
    <property type="component" value="Unassembled WGS sequence"/>
</dbReference>
<comment type="caution">
    <text evidence="2">The sequence shown here is derived from an EMBL/GenBank/DDBJ whole genome shotgun (WGS) entry which is preliminary data.</text>
</comment>
<reference evidence="3" key="1">
    <citation type="submission" date="2017-08" db="EMBL/GenBank/DDBJ databases">
        <title>A dynamic microbial community with high functional redundancy inhabits the cold, oxic subseafloor aquifer.</title>
        <authorList>
            <person name="Tully B.J."/>
            <person name="Wheat C.G."/>
            <person name="Glazer B.T."/>
            <person name="Huber J.A."/>
        </authorList>
    </citation>
    <scope>NUCLEOTIDE SEQUENCE [LARGE SCALE GENOMIC DNA]</scope>
</reference>
<proteinExistence type="predicted"/>
<evidence type="ECO:0000313" key="2">
    <source>
        <dbReference type="EMBL" id="PCI92448.1"/>
    </source>
</evidence>
<organism evidence="2 3">
    <name type="scientific">Aerophobetes bacterium</name>
    <dbReference type="NCBI Taxonomy" id="2030807"/>
    <lineage>
        <taxon>Bacteria</taxon>
        <taxon>Candidatus Aerophobota</taxon>
    </lineage>
</organism>